<gene>
    <name evidence="5" type="ORF">JXQ802_LOCUS55754</name>
    <name evidence="4" type="ORF">PYM288_LOCUS39218</name>
</gene>
<evidence type="ECO:0000313" key="5">
    <source>
        <dbReference type="EMBL" id="CAF1659007.1"/>
    </source>
</evidence>
<evidence type="ECO:0000313" key="4">
    <source>
        <dbReference type="EMBL" id="CAF1512531.1"/>
    </source>
</evidence>
<comment type="caution">
    <text evidence="4">The sequence shown here is derived from an EMBL/GenBank/DDBJ whole genome shotgun (WGS) entry which is preliminary data.</text>
</comment>
<dbReference type="Proteomes" id="UP000663870">
    <property type="component" value="Unassembled WGS sequence"/>
</dbReference>
<evidence type="ECO:0000256" key="1">
    <source>
        <dbReference type="ARBA" id="ARBA00023015"/>
    </source>
</evidence>
<evidence type="ECO:0000256" key="3">
    <source>
        <dbReference type="ARBA" id="ARBA00023170"/>
    </source>
</evidence>
<evidence type="ECO:0000313" key="7">
    <source>
        <dbReference type="Proteomes" id="UP000663870"/>
    </source>
</evidence>
<accession>A0A815TWR2</accession>
<keyword evidence="2" id="KW-0804">Transcription</keyword>
<reference evidence="4" key="1">
    <citation type="submission" date="2021-02" db="EMBL/GenBank/DDBJ databases">
        <authorList>
            <person name="Nowell W R."/>
        </authorList>
    </citation>
    <scope>NUCLEOTIDE SEQUENCE</scope>
</reference>
<dbReference type="EMBL" id="CAJNOH010010404">
    <property type="protein sequence ID" value="CAF1512531.1"/>
    <property type="molecule type" value="Genomic_DNA"/>
</dbReference>
<evidence type="ECO:0000313" key="6">
    <source>
        <dbReference type="Proteomes" id="UP000663854"/>
    </source>
</evidence>
<dbReference type="Proteomes" id="UP000663854">
    <property type="component" value="Unassembled WGS sequence"/>
</dbReference>
<name>A0A815TWR2_9BILA</name>
<sequence>MRLPTLNLLQSDQSLLITNQWTLLTNLLHCYKESQILPFSQRLIDAHDDLKSNYVIYKGLVEEFLVSIYKTVEQYLCFNDDLRKLSSNDRSIILRSAADNLCCMSGAFIMQHCHLYDLDAYLKVINEKFGKSPMNIHFWARKFVDRDIVLVKLSLSLFAFSENTCCYYSNTSDNLTNPIDILEIQNKYVEVTWKYLLYKYGYYNAMKRFLNITLWLASMNILAVHAQSLPVHVHNVNSIIEQTELTLILDDVDQIIEINQ</sequence>
<proteinExistence type="predicted"/>
<dbReference type="InterPro" id="IPR035500">
    <property type="entry name" value="NHR-like_dom_sf"/>
</dbReference>
<dbReference type="AlphaFoldDB" id="A0A815TWR2"/>
<dbReference type="EMBL" id="CAJNOL010012220">
    <property type="protein sequence ID" value="CAF1659007.1"/>
    <property type="molecule type" value="Genomic_DNA"/>
</dbReference>
<keyword evidence="1" id="KW-0805">Transcription regulation</keyword>
<keyword evidence="7" id="KW-1185">Reference proteome</keyword>
<dbReference type="SUPFAM" id="SSF48508">
    <property type="entry name" value="Nuclear receptor ligand-binding domain"/>
    <property type="match status" value="1"/>
</dbReference>
<organism evidence="4 6">
    <name type="scientific">Rotaria sordida</name>
    <dbReference type="NCBI Taxonomy" id="392033"/>
    <lineage>
        <taxon>Eukaryota</taxon>
        <taxon>Metazoa</taxon>
        <taxon>Spiralia</taxon>
        <taxon>Gnathifera</taxon>
        <taxon>Rotifera</taxon>
        <taxon>Eurotatoria</taxon>
        <taxon>Bdelloidea</taxon>
        <taxon>Philodinida</taxon>
        <taxon>Philodinidae</taxon>
        <taxon>Rotaria</taxon>
    </lineage>
</organism>
<keyword evidence="3" id="KW-0675">Receptor</keyword>
<evidence type="ECO:0000256" key="2">
    <source>
        <dbReference type="ARBA" id="ARBA00023163"/>
    </source>
</evidence>
<protein>
    <submittedName>
        <fullName evidence="4">Uncharacterized protein</fullName>
    </submittedName>
</protein>